<dbReference type="Proteomes" id="UP000031971">
    <property type="component" value="Unassembled WGS sequence"/>
</dbReference>
<comment type="caution">
    <text evidence="1">The sequence shown here is derived from an EMBL/GenBank/DDBJ whole genome shotgun (WGS) entry which is preliminary data.</text>
</comment>
<keyword evidence="2" id="KW-1185">Reference proteome</keyword>
<dbReference type="OrthoDB" id="7335416at2"/>
<reference evidence="1 2" key="1">
    <citation type="submission" date="2015-01" db="EMBL/GenBank/DDBJ databases">
        <title>Genome Sequence of Magnetospirillum magnetotacticum Strain MS-1.</title>
        <authorList>
            <person name="Marinov G.K."/>
            <person name="Smalley M.D."/>
            <person name="DeSalvo G."/>
        </authorList>
    </citation>
    <scope>NUCLEOTIDE SEQUENCE [LARGE SCALE GENOMIC DNA]</scope>
    <source>
        <strain evidence="1 2">MS-1</strain>
    </source>
</reference>
<gene>
    <name evidence="1" type="ORF">CCC_02462</name>
</gene>
<accession>A0A0C2UBY7</accession>
<proteinExistence type="predicted"/>
<evidence type="ECO:0000313" key="1">
    <source>
        <dbReference type="EMBL" id="KIL99012.1"/>
    </source>
</evidence>
<evidence type="ECO:0000313" key="2">
    <source>
        <dbReference type="Proteomes" id="UP000031971"/>
    </source>
</evidence>
<dbReference type="RefSeq" id="WP_009867169.1">
    <property type="nucleotide sequence ID" value="NZ_JXSL01000027.1"/>
</dbReference>
<dbReference type="EMBL" id="JXSL01000027">
    <property type="protein sequence ID" value="KIL99012.1"/>
    <property type="molecule type" value="Genomic_DNA"/>
</dbReference>
<protein>
    <submittedName>
        <fullName evidence="1">Uncharacterized protein</fullName>
    </submittedName>
</protein>
<organism evidence="1 2">
    <name type="scientific">Paramagnetospirillum magnetotacticum MS-1</name>
    <dbReference type="NCBI Taxonomy" id="272627"/>
    <lineage>
        <taxon>Bacteria</taxon>
        <taxon>Pseudomonadati</taxon>
        <taxon>Pseudomonadota</taxon>
        <taxon>Alphaproteobacteria</taxon>
        <taxon>Rhodospirillales</taxon>
        <taxon>Magnetospirillaceae</taxon>
        <taxon>Paramagnetospirillum</taxon>
    </lineage>
</organism>
<name>A0A0C2UBY7_PARME</name>
<dbReference type="AlphaFoldDB" id="A0A0C2UBY7"/>
<sequence>MSENELGARCRNTAAVAVKAFAGLLEQQAVDGQVPVETIRRLCADMGGLGDVVGSLYSDSEQSCQDIFALRQVDCQRTNYIGRIVTKAFAHILNDHASGITRGHLGRFFTALRMILGEEVYEEIQGRCAAIAAEAGKGRDGVTRWEAFYAHPETILLRERVLVSIARTFRRFEPRKDWLMIVMNSAPATRTIGGGVYLSAKPGKRCTDEFDDPKFLLIFEALFAVCDPKSMDDAGHAQFQFRWQMTPEAVFGPILGELARMRASLAA</sequence>